<feature type="domain" description="Asteroid" evidence="3">
    <location>
        <begin position="145"/>
        <end position="395"/>
    </location>
</feature>
<comment type="similarity">
    <text evidence="1">Belongs to the asteroid family.</text>
</comment>
<evidence type="ECO:0000313" key="5">
    <source>
        <dbReference type="Proteomes" id="UP000070700"/>
    </source>
</evidence>
<feature type="region of interest" description="Disordered" evidence="2">
    <location>
        <begin position="568"/>
        <end position="600"/>
    </location>
</feature>
<dbReference type="Proteomes" id="UP000070700">
    <property type="component" value="Unassembled WGS sequence"/>
</dbReference>
<evidence type="ECO:0000256" key="2">
    <source>
        <dbReference type="SAM" id="MobiDB-lite"/>
    </source>
</evidence>
<dbReference type="OrthoDB" id="5297549at2759"/>
<evidence type="ECO:0000313" key="4">
    <source>
        <dbReference type="EMBL" id="KUJ14179.1"/>
    </source>
</evidence>
<dbReference type="InterPro" id="IPR039436">
    <property type="entry name" value="Asteroid_dom"/>
</dbReference>
<dbReference type="GeneID" id="28832482"/>
<dbReference type="PANTHER" id="PTHR15665:SF1">
    <property type="entry name" value="PROTEIN ASTEROID HOMOLOG 1"/>
    <property type="match status" value="1"/>
</dbReference>
<evidence type="ECO:0000256" key="1">
    <source>
        <dbReference type="ARBA" id="ARBA00007398"/>
    </source>
</evidence>
<dbReference type="AlphaFoldDB" id="A0A194X2E1"/>
<keyword evidence="5" id="KW-1185">Reference proteome</keyword>
<dbReference type="SUPFAM" id="SSF88723">
    <property type="entry name" value="PIN domain-like"/>
    <property type="match status" value="1"/>
</dbReference>
<dbReference type="EMBL" id="KQ947420">
    <property type="protein sequence ID" value="KUJ14179.1"/>
    <property type="molecule type" value="Genomic_DNA"/>
</dbReference>
<dbReference type="RefSeq" id="XP_018068534.1">
    <property type="nucleotide sequence ID" value="XM_018222756.1"/>
</dbReference>
<accession>A0A194X2E1</accession>
<organism evidence="4 5">
    <name type="scientific">Mollisia scopiformis</name>
    <name type="common">Conifer needle endophyte fungus</name>
    <name type="synonym">Phialocephala scopiformis</name>
    <dbReference type="NCBI Taxonomy" id="149040"/>
    <lineage>
        <taxon>Eukaryota</taxon>
        <taxon>Fungi</taxon>
        <taxon>Dikarya</taxon>
        <taxon>Ascomycota</taxon>
        <taxon>Pezizomycotina</taxon>
        <taxon>Leotiomycetes</taxon>
        <taxon>Helotiales</taxon>
        <taxon>Mollisiaceae</taxon>
        <taxon>Mollisia</taxon>
    </lineage>
</organism>
<proteinExistence type="inferred from homology"/>
<dbReference type="Gene3D" id="3.40.50.1010">
    <property type="entry name" value="5'-nuclease"/>
    <property type="match status" value="1"/>
</dbReference>
<name>A0A194X2E1_MOLSC</name>
<dbReference type="InterPro" id="IPR029060">
    <property type="entry name" value="PIN-like_dom_sf"/>
</dbReference>
<dbReference type="KEGG" id="psco:LY89DRAFT_784171"/>
<dbReference type="PANTHER" id="PTHR15665">
    <property type="entry name" value="ASTEROID PROTEIN"/>
    <property type="match status" value="1"/>
</dbReference>
<protein>
    <recommendedName>
        <fullName evidence="3">Asteroid domain-containing protein</fullName>
    </recommendedName>
</protein>
<sequence length="600" mass="66746">MGVRHLIAYLQPYATVVSLAGASIVVDGPAFAHHVYYLCLRATPHARNGFEAAPSYPVLVKTALSWLDRLRNVAVINKIYFDGFLPARKFNTRLQRLIDQTRRLTQFHYNTPAPCRAAYPQVENELYNLFDSSSPGLHITSLPPIPFLVPAILEVIQKSAEYGPITTVVPGEADLWCAEYVKQHGGLVLTGDSDLLVHDLGPDGSVSFLTDIRPLPESPNAGLCSPVYRLASIRDRLVLPKPNGIQSLAFEMVMDPDISFPNLLKQAQASDAISNYPKRFAEFIEEYSQSIPTLSQNIGDSTTQAVLQKLDPRISEGALQFPWIAKRHGDKPLSPIHTFLPFLLDCPIRTSAWECSTPVRQLAYGILNLIACKDEKIPSIFEHRKQMDKSGGRELELPDFSSISEACDSTLSLLSELRSSLPRLGARQIWIAFAIHLHTQWSIANDKSSLTTLFMQQFVQLKDHETWESFSWEAIQFFSELQASLYSCRILKQILGLVIAHGGTEALPKSLSSLYAKLQSLPDLTEFPTLGDASSALRKKGGQEIMVTIQCVVDALLPLPVVAAQTTPKAKKKRKRGLHLSEPSNDKKRPNNPFELLETE</sequence>
<feature type="compositionally biased region" description="Basic residues" evidence="2">
    <location>
        <begin position="569"/>
        <end position="578"/>
    </location>
</feature>
<dbReference type="InParanoid" id="A0A194X2E1"/>
<dbReference type="InterPro" id="IPR026832">
    <property type="entry name" value="Asteroid"/>
</dbReference>
<reference evidence="4 5" key="1">
    <citation type="submission" date="2015-10" db="EMBL/GenBank/DDBJ databases">
        <title>Full genome of DAOMC 229536 Phialocephala scopiformis, a fungal endophyte of spruce producing the potent anti-insectan compound rugulosin.</title>
        <authorList>
            <consortium name="DOE Joint Genome Institute"/>
            <person name="Walker A.K."/>
            <person name="Frasz S.L."/>
            <person name="Seifert K.A."/>
            <person name="Miller J.D."/>
            <person name="Mondo S.J."/>
            <person name="Labutti K."/>
            <person name="Lipzen A."/>
            <person name="Dockter R."/>
            <person name="Kennedy M."/>
            <person name="Grigoriev I.V."/>
            <person name="Spatafora J.W."/>
        </authorList>
    </citation>
    <scope>NUCLEOTIDE SEQUENCE [LARGE SCALE GENOMIC DNA]</scope>
    <source>
        <strain evidence="4 5">CBS 120377</strain>
    </source>
</reference>
<gene>
    <name evidence="4" type="ORF">LY89DRAFT_784171</name>
</gene>
<evidence type="ECO:0000259" key="3">
    <source>
        <dbReference type="Pfam" id="PF12813"/>
    </source>
</evidence>
<dbReference type="Pfam" id="PF12813">
    <property type="entry name" value="XPG_I_2"/>
    <property type="match status" value="1"/>
</dbReference>